<organism evidence="3 4">
    <name type="scientific">Brevibacterium samyangense</name>
    <dbReference type="NCBI Taxonomy" id="366888"/>
    <lineage>
        <taxon>Bacteria</taxon>
        <taxon>Bacillati</taxon>
        <taxon>Actinomycetota</taxon>
        <taxon>Actinomycetes</taxon>
        <taxon>Micrococcales</taxon>
        <taxon>Brevibacteriaceae</taxon>
        <taxon>Brevibacterium</taxon>
    </lineage>
</organism>
<dbReference type="RefSeq" id="WP_344307227.1">
    <property type="nucleotide sequence ID" value="NZ_BAAANO010000008.1"/>
</dbReference>
<evidence type="ECO:0000256" key="2">
    <source>
        <dbReference type="SAM" id="Phobius"/>
    </source>
</evidence>
<name>A0ABP5ELW6_9MICO</name>
<accession>A0ABP5ELW6</accession>
<gene>
    <name evidence="3" type="ORF">GCM10009755_08200</name>
</gene>
<feature type="transmembrane region" description="Helical" evidence="2">
    <location>
        <begin position="30"/>
        <end position="51"/>
    </location>
</feature>
<sequence length="176" mass="19821">MSRSHRRYDALLAEFHRAGRVVVPFSRKRAFAWSIPGLLVSAVLVCVAVLVYPHSHLWAALPALAAVFGLMYLVIPLGSRIFLKKYLVIEPAGFLVTEDRAVHVDGDEDTVPWSEIEFDEDGEGDDTEDPSTSEVRPVEIPDAWPLRLKHYEVPGPLVVRPKYVHALLHEAKRKFS</sequence>
<comment type="caution">
    <text evidence="3">The sequence shown here is derived from an EMBL/GenBank/DDBJ whole genome shotgun (WGS) entry which is preliminary data.</text>
</comment>
<keyword evidence="4" id="KW-1185">Reference proteome</keyword>
<protein>
    <submittedName>
        <fullName evidence="3">Uncharacterized protein</fullName>
    </submittedName>
</protein>
<keyword evidence="2" id="KW-1133">Transmembrane helix</keyword>
<feature type="compositionally biased region" description="Acidic residues" evidence="1">
    <location>
        <begin position="115"/>
        <end position="131"/>
    </location>
</feature>
<evidence type="ECO:0000256" key="1">
    <source>
        <dbReference type="SAM" id="MobiDB-lite"/>
    </source>
</evidence>
<feature type="transmembrane region" description="Helical" evidence="2">
    <location>
        <begin position="57"/>
        <end position="75"/>
    </location>
</feature>
<evidence type="ECO:0000313" key="4">
    <source>
        <dbReference type="Proteomes" id="UP001500755"/>
    </source>
</evidence>
<evidence type="ECO:0000313" key="3">
    <source>
        <dbReference type="EMBL" id="GAA2002034.1"/>
    </source>
</evidence>
<feature type="region of interest" description="Disordered" evidence="1">
    <location>
        <begin position="115"/>
        <end position="136"/>
    </location>
</feature>
<keyword evidence="2" id="KW-0812">Transmembrane</keyword>
<reference evidence="4" key="1">
    <citation type="journal article" date="2019" name="Int. J. Syst. Evol. Microbiol.">
        <title>The Global Catalogue of Microorganisms (GCM) 10K type strain sequencing project: providing services to taxonomists for standard genome sequencing and annotation.</title>
        <authorList>
            <consortium name="The Broad Institute Genomics Platform"/>
            <consortium name="The Broad Institute Genome Sequencing Center for Infectious Disease"/>
            <person name="Wu L."/>
            <person name="Ma J."/>
        </authorList>
    </citation>
    <scope>NUCLEOTIDE SEQUENCE [LARGE SCALE GENOMIC DNA]</scope>
    <source>
        <strain evidence="4">JCM 14546</strain>
    </source>
</reference>
<proteinExistence type="predicted"/>
<keyword evidence="2" id="KW-0472">Membrane</keyword>
<dbReference type="Proteomes" id="UP001500755">
    <property type="component" value="Unassembled WGS sequence"/>
</dbReference>
<dbReference type="EMBL" id="BAAANO010000008">
    <property type="protein sequence ID" value="GAA2002034.1"/>
    <property type="molecule type" value="Genomic_DNA"/>
</dbReference>